<dbReference type="PANTHER" id="PTHR33931:SF2">
    <property type="entry name" value="HOLIN-LIKE PROTEIN CIDA"/>
    <property type="match status" value="1"/>
</dbReference>
<keyword evidence="3 6" id="KW-0812">Transmembrane</keyword>
<evidence type="ECO:0000256" key="1">
    <source>
        <dbReference type="ARBA" id="ARBA00004651"/>
    </source>
</evidence>
<sequence>MKHLKQLALLLACCVGGNLISALLHGALPSNVLGLTLLLVLLICRAVKLHHVEDTADFLLQNMAFFFLPACLGILDIFADIKGEILAILAVCLLTTLCTAAATALTVHIVLKLQHRENEEAFDRD</sequence>
<accession>A0ABR7GJI1</accession>
<keyword evidence="5 6" id="KW-0472">Membrane</keyword>
<reference evidence="7 8" key="1">
    <citation type="submission" date="2020-08" db="EMBL/GenBank/DDBJ databases">
        <title>Genome public.</title>
        <authorList>
            <person name="Liu C."/>
            <person name="Sun Q."/>
        </authorList>
    </citation>
    <scope>NUCLEOTIDE SEQUENCE [LARGE SCALE GENOMIC DNA]</scope>
    <source>
        <strain evidence="7 8">M2</strain>
    </source>
</reference>
<evidence type="ECO:0000256" key="3">
    <source>
        <dbReference type="ARBA" id="ARBA00022692"/>
    </source>
</evidence>
<comment type="caution">
    <text evidence="7">The sequence shown here is derived from an EMBL/GenBank/DDBJ whole genome shotgun (WGS) entry which is preliminary data.</text>
</comment>
<evidence type="ECO:0000313" key="8">
    <source>
        <dbReference type="Proteomes" id="UP000641741"/>
    </source>
</evidence>
<keyword evidence="4 6" id="KW-1133">Transmembrane helix</keyword>
<dbReference type="InterPro" id="IPR005538">
    <property type="entry name" value="LrgA/CidA"/>
</dbReference>
<proteinExistence type="predicted"/>
<dbReference type="RefSeq" id="WP_186968789.1">
    <property type="nucleotide sequence ID" value="NZ_JACOPK010000001.1"/>
</dbReference>
<organism evidence="7 8">
    <name type="scientific">Agathobaculum hominis</name>
    <dbReference type="NCBI Taxonomy" id="2763014"/>
    <lineage>
        <taxon>Bacteria</taxon>
        <taxon>Bacillati</taxon>
        <taxon>Bacillota</taxon>
        <taxon>Clostridia</taxon>
        <taxon>Eubacteriales</taxon>
        <taxon>Butyricicoccaceae</taxon>
        <taxon>Agathobaculum</taxon>
    </lineage>
</organism>
<name>A0ABR7GJI1_9FIRM</name>
<evidence type="ECO:0000256" key="4">
    <source>
        <dbReference type="ARBA" id="ARBA00022989"/>
    </source>
</evidence>
<evidence type="ECO:0000256" key="6">
    <source>
        <dbReference type="SAM" id="Phobius"/>
    </source>
</evidence>
<keyword evidence="8" id="KW-1185">Reference proteome</keyword>
<evidence type="ECO:0000256" key="5">
    <source>
        <dbReference type="ARBA" id="ARBA00023136"/>
    </source>
</evidence>
<dbReference type="PANTHER" id="PTHR33931">
    <property type="entry name" value="HOLIN-LIKE PROTEIN CIDA-RELATED"/>
    <property type="match status" value="1"/>
</dbReference>
<gene>
    <name evidence="7" type="ORF">H8S02_00710</name>
</gene>
<comment type="subcellular location">
    <subcellularLocation>
        <location evidence="1">Cell membrane</location>
        <topology evidence="1">Multi-pass membrane protein</topology>
    </subcellularLocation>
</comment>
<evidence type="ECO:0000313" key="7">
    <source>
        <dbReference type="EMBL" id="MBC5694479.1"/>
    </source>
</evidence>
<keyword evidence="2" id="KW-1003">Cell membrane</keyword>
<dbReference type="EMBL" id="JACOPK010000001">
    <property type="protein sequence ID" value="MBC5694479.1"/>
    <property type="molecule type" value="Genomic_DNA"/>
</dbReference>
<evidence type="ECO:0000256" key="2">
    <source>
        <dbReference type="ARBA" id="ARBA00022475"/>
    </source>
</evidence>
<dbReference type="Pfam" id="PF03788">
    <property type="entry name" value="LrgA"/>
    <property type="match status" value="1"/>
</dbReference>
<feature type="transmembrane region" description="Helical" evidence="6">
    <location>
        <begin position="85"/>
        <end position="111"/>
    </location>
</feature>
<feature type="transmembrane region" description="Helical" evidence="6">
    <location>
        <begin position="59"/>
        <end position="79"/>
    </location>
</feature>
<protein>
    <submittedName>
        <fullName evidence="7">CidA/LrgA family protein</fullName>
    </submittedName>
</protein>
<dbReference type="Proteomes" id="UP000641741">
    <property type="component" value="Unassembled WGS sequence"/>
</dbReference>